<dbReference type="Pfam" id="PF00680">
    <property type="entry name" value="RdRP_1"/>
    <property type="match status" value="1"/>
</dbReference>
<dbReference type="GO" id="GO:0003968">
    <property type="term" value="F:RNA-directed RNA polymerase activity"/>
    <property type="evidence" value="ECO:0007669"/>
    <property type="project" value="InterPro"/>
</dbReference>
<evidence type="ECO:0000313" key="3">
    <source>
        <dbReference type="EMBL" id="GBH22534.1"/>
    </source>
</evidence>
<dbReference type="InterPro" id="IPR007094">
    <property type="entry name" value="RNA-dir_pol_PSvirus"/>
</dbReference>
<accession>A0A2V0RBJ3</accession>
<dbReference type="PROSITE" id="PS50507">
    <property type="entry name" value="RDRP_SSRNA_POS"/>
    <property type="match status" value="1"/>
</dbReference>
<comment type="caution">
    <text evidence="3">The sequence shown here is derived from an EMBL/GenBank/DDBJ whole genome shotgun (WGS) entry which is preliminary data.</text>
</comment>
<dbReference type="EMBL" id="BDQC01000143">
    <property type="protein sequence ID" value="GBH22534.1"/>
    <property type="molecule type" value="Genomic_RNA"/>
</dbReference>
<protein>
    <submittedName>
        <fullName evidence="3">RdRp</fullName>
    </submittedName>
</protein>
<dbReference type="GO" id="GO:0006351">
    <property type="term" value="P:DNA-templated transcription"/>
    <property type="evidence" value="ECO:0007669"/>
    <property type="project" value="InterPro"/>
</dbReference>
<dbReference type="Gene3D" id="3.30.70.270">
    <property type="match status" value="1"/>
</dbReference>
<dbReference type="InterPro" id="IPR043128">
    <property type="entry name" value="Rev_trsase/Diguanyl_cyclase"/>
</dbReference>
<dbReference type="AlphaFoldDB" id="A0A2V0RBJ3"/>
<evidence type="ECO:0000259" key="2">
    <source>
        <dbReference type="PROSITE" id="PS50507"/>
    </source>
</evidence>
<organism evidence="3">
    <name type="scientific">viral metagenome</name>
    <dbReference type="NCBI Taxonomy" id="1070528"/>
    <lineage>
        <taxon>unclassified sequences</taxon>
        <taxon>metagenomes</taxon>
        <taxon>organismal metagenomes</taxon>
    </lineage>
</organism>
<name>A0A2V0RBJ3_9ZZZZ</name>
<dbReference type="SUPFAM" id="SSF56672">
    <property type="entry name" value="DNA/RNA polymerases"/>
    <property type="match status" value="1"/>
</dbReference>
<dbReference type="InterPro" id="IPR001205">
    <property type="entry name" value="RNA-dir_pol_C"/>
</dbReference>
<dbReference type="GO" id="GO:0039694">
    <property type="term" value="P:viral RNA genome replication"/>
    <property type="evidence" value="ECO:0007669"/>
    <property type="project" value="InterPro"/>
</dbReference>
<sequence>MRRTKRLISAWYAVEENIPEYAGDYEAEREGADFIIMRSYMNAISDAGYRLCVLPPITPKVKRIAVKYILKCLSNAKKNFTSQEVEFVRLQQKCRIEVLQELLTKTDDPIVVWGAYCRATAKKRRDTKPKFHKWTLGPAGPYRSESPAYGKHDAPVETTPGTSSILGRASGKHGDRPPTIREGITFPMYQYIQEEHPDVMEELPSGYPLFAAGGLETCIQHAQKMARGKSGTGNALDLVKANEKRLHKMALTFLRMPTSDRSDLLSIRVNPRAHPGHITGQVLPNRGMAHEVTLATTKKTLDGISEGKQKFDRMPWHVGGRGKRQWREFGEEINSRMVSGPDGPRTMIGGHLGQQFMVNNRVYDGDLQIGTSFTSLKSERFIEKYGFGWVEALDWKSFDSSTQSESQLAALATFFSTLDCGYKECERLFLWYASGFIKKVFVLPKGHLLSTTRGVPSGDPLTSIIDSIANWLEIGECVKMSRKKSFSSLRVAVGGDDTIIATNPKKRFKMDRFCEIASERWGRTTNPESLMSGSLTEGTAETTPRFYATTFTNGLPQRALDDIITMDLCSMSKPPDDLEAKALGCVGICGQPNYNTRAFSFYKGFIKWVANKTETISEHWVDLAFDMIHSKSSNVYSSPNAGRVSTPGEGKPTMHVGLFPAKCRGPTWNSLGQREHPLLDSAGRRLCDRITAQSIQVDQVRWSCPGVTEYESELAIQFADDT</sequence>
<feature type="domain" description="RdRp catalytic" evidence="2">
    <location>
        <begin position="388"/>
        <end position="510"/>
    </location>
</feature>
<proteinExistence type="predicted"/>
<reference evidence="3" key="1">
    <citation type="submission" date="2017-04" db="EMBL/GenBank/DDBJ databases">
        <title>Unveiling RNA virosphere associated with marine microorganisms.</title>
        <authorList>
            <person name="Urayama S."/>
            <person name="Takaki Y."/>
            <person name="Nishi S."/>
            <person name="Yoshida Y."/>
            <person name="Deguchi S."/>
            <person name="Takai K."/>
            <person name="Nunoura T."/>
        </authorList>
    </citation>
    <scope>NUCLEOTIDE SEQUENCE</scope>
</reference>
<evidence type="ECO:0000256" key="1">
    <source>
        <dbReference type="SAM" id="MobiDB-lite"/>
    </source>
</evidence>
<feature type="region of interest" description="Disordered" evidence="1">
    <location>
        <begin position="134"/>
        <end position="178"/>
    </location>
</feature>
<dbReference type="GO" id="GO:0003723">
    <property type="term" value="F:RNA binding"/>
    <property type="evidence" value="ECO:0007669"/>
    <property type="project" value="InterPro"/>
</dbReference>
<dbReference type="InterPro" id="IPR043502">
    <property type="entry name" value="DNA/RNA_pol_sf"/>
</dbReference>